<dbReference type="Proteomes" id="UP000266841">
    <property type="component" value="Unassembled WGS sequence"/>
</dbReference>
<reference evidence="1 2" key="1">
    <citation type="journal article" date="2012" name="Genome Biol.">
        <title>Genome and low-iron response of an oceanic diatom adapted to chronic iron limitation.</title>
        <authorList>
            <person name="Lommer M."/>
            <person name="Specht M."/>
            <person name="Roy A.S."/>
            <person name="Kraemer L."/>
            <person name="Andreson R."/>
            <person name="Gutowska M.A."/>
            <person name="Wolf J."/>
            <person name="Bergner S.V."/>
            <person name="Schilhabel M.B."/>
            <person name="Klostermeier U.C."/>
            <person name="Beiko R.G."/>
            <person name="Rosenstiel P."/>
            <person name="Hippler M."/>
            <person name="Laroche J."/>
        </authorList>
    </citation>
    <scope>NUCLEOTIDE SEQUENCE [LARGE SCALE GENOMIC DNA]</scope>
    <source>
        <strain evidence="1 2">CCMP1005</strain>
    </source>
</reference>
<dbReference type="AlphaFoldDB" id="K0T148"/>
<evidence type="ECO:0000313" key="1">
    <source>
        <dbReference type="EMBL" id="EJK71465.1"/>
    </source>
</evidence>
<gene>
    <name evidence="1" type="ORF">THAOC_07088</name>
</gene>
<keyword evidence="2" id="KW-1185">Reference proteome</keyword>
<name>K0T148_THAOC</name>
<protein>
    <submittedName>
        <fullName evidence="1">Uncharacterized protein</fullName>
    </submittedName>
</protein>
<dbReference type="EMBL" id="AGNL01007189">
    <property type="protein sequence ID" value="EJK71465.1"/>
    <property type="molecule type" value="Genomic_DNA"/>
</dbReference>
<sequence length="160" mass="17788">MKRFNSFPYFSVDYLLLDDVCVGPDEPTDFPYPFLPDATSPERSEDHVLNRQNPMNRAVRHGDGFLRYRLGWEPILAVKVIIPRTKSPESVPSLGVVAKCDDAQCFVKMFVKAADGISIIVVCAGVCYVHAPGLTELPSTLETQWSVSRPGTRRPTLSCS</sequence>
<proteinExistence type="predicted"/>
<accession>K0T148</accession>
<organism evidence="1 2">
    <name type="scientific">Thalassiosira oceanica</name>
    <name type="common">Marine diatom</name>
    <dbReference type="NCBI Taxonomy" id="159749"/>
    <lineage>
        <taxon>Eukaryota</taxon>
        <taxon>Sar</taxon>
        <taxon>Stramenopiles</taxon>
        <taxon>Ochrophyta</taxon>
        <taxon>Bacillariophyta</taxon>
        <taxon>Coscinodiscophyceae</taxon>
        <taxon>Thalassiosirophycidae</taxon>
        <taxon>Thalassiosirales</taxon>
        <taxon>Thalassiosiraceae</taxon>
        <taxon>Thalassiosira</taxon>
    </lineage>
</organism>
<comment type="caution">
    <text evidence="1">The sequence shown here is derived from an EMBL/GenBank/DDBJ whole genome shotgun (WGS) entry which is preliminary data.</text>
</comment>
<evidence type="ECO:0000313" key="2">
    <source>
        <dbReference type="Proteomes" id="UP000266841"/>
    </source>
</evidence>